<dbReference type="PANTHER" id="PTHR33204">
    <property type="entry name" value="TRANSCRIPTIONAL REGULATOR, MARR FAMILY"/>
    <property type="match status" value="1"/>
</dbReference>
<evidence type="ECO:0000256" key="1">
    <source>
        <dbReference type="ARBA" id="ARBA00023015"/>
    </source>
</evidence>
<reference evidence="5 6" key="1">
    <citation type="submission" date="2018-02" db="EMBL/GenBank/DDBJ databases">
        <title>The draft genome of Sphingobacterium sp. 5JN-11.</title>
        <authorList>
            <person name="Liu L."/>
            <person name="Li L."/>
            <person name="Liang L."/>
            <person name="Zhang X."/>
            <person name="Wang T."/>
        </authorList>
    </citation>
    <scope>NUCLEOTIDE SEQUENCE [LARGE SCALE GENOMIC DNA]</scope>
    <source>
        <strain evidence="5 6">5JN-11</strain>
    </source>
</reference>
<comment type="caution">
    <text evidence="5">The sequence shown here is derived from an EMBL/GenBank/DDBJ whole genome shotgun (WGS) entry which is preliminary data.</text>
</comment>
<accession>A0A2S9J4L7</accession>
<proteinExistence type="predicted"/>
<keyword evidence="3" id="KW-0804">Transcription</keyword>
<evidence type="ECO:0000256" key="2">
    <source>
        <dbReference type="ARBA" id="ARBA00023125"/>
    </source>
</evidence>
<gene>
    <name evidence="5" type="ORF">C5745_09570</name>
</gene>
<protein>
    <submittedName>
        <fullName evidence="5">Transcriptional regulator</fullName>
    </submittedName>
</protein>
<dbReference type="EMBL" id="PVBQ01000006">
    <property type="protein sequence ID" value="PRD47700.1"/>
    <property type="molecule type" value="Genomic_DNA"/>
</dbReference>
<dbReference type="PROSITE" id="PS51118">
    <property type="entry name" value="HTH_HXLR"/>
    <property type="match status" value="1"/>
</dbReference>
<dbReference type="Gene3D" id="1.10.10.10">
    <property type="entry name" value="Winged helix-like DNA-binding domain superfamily/Winged helix DNA-binding domain"/>
    <property type="match status" value="1"/>
</dbReference>
<dbReference type="SUPFAM" id="SSF46785">
    <property type="entry name" value="Winged helix' DNA-binding domain"/>
    <property type="match status" value="1"/>
</dbReference>
<feature type="domain" description="HTH hxlR-type" evidence="4">
    <location>
        <begin position="19"/>
        <end position="118"/>
    </location>
</feature>
<keyword evidence="1" id="KW-0805">Transcription regulation</keyword>
<dbReference type="Pfam" id="PF01638">
    <property type="entry name" value="HxlR"/>
    <property type="match status" value="1"/>
</dbReference>
<name>A0A2S9J4L7_9SPHI</name>
<keyword evidence="6" id="KW-1185">Reference proteome</keyword>
<keyword evidence="2" id="KW-0238">DNA-binding</keyword>
<dbReference type="Proteomes" id="UP000239711">
    <property type="component" value="Unassembled WGS sequence"/>
</dbReference>
<dbReference type="RefSeq" id="WP_105716779.1">
    <property type="nucleotide sequence ID" value="NZ_PVBQ01000006.1"/>
</dbReference>
<evidence type="ECO:0000259" key="4">
    <source>
        <dbReference type="PROSITE" id="PS51118"/>
    </source>
</evidence>
<evidence type="ECO:0000313" key="5">
    <source>
        <dbReference type="EMBL" id="PRD47700.1"/>
    </source>
</evidence>
<dbReference type="InterPro" id="IPR002577">
    <property type="entry name" value="HTH_HxlR"/>
</dbReference>
<dbReference type="AlphaFoldDB" id="A0A2S9J4L7"/>
<evidence type="ECO:0000256" key="3">
    <source>
        <dbReference type="ARBA" id="ARBA00023163"/>
    </source>
</evidence>
<organism evidence="5 6">
    <name type="scientific">Sphingobacterium haloxyli</name>
    <dbReference type="NCBI Taxonomy" id="2100533"/>
    <lineage>
        <taxon>Bacteria</taxon>
        <taxon>Pseudomonadati</taxon>
        <taxon>Bacteroidota</taxon>
        <taxon>Sphingobacteriia</taxon>
        <taxon>Sphingobacteriales</taxon>
        <taxon>Sphingobacteriaceae</taxon>
        <taxon>Sphingobacterium</taxon>
    </lineage>
</organism>
<dbReference type="OrthoDB" id="7678715at2"/>
<dbReference type="InterPro" id="IPR036388">
    <property type="entry name" value="WH-like_DNA-bd_sf"/>
</dbReference>
<dbReference type="InterPro" id="IPR036390">
    <property type="entry name" value="WH_DNA-bd_sf"/>
</dbReference>
<evidence type="ECO:0000313" key="6">
    <source>
        <dbReference type="Proteomes" id="UP000239711"/>
    </source>
</evidence>
<dbReference type="PANTHER" id="PTHR33204:SF29">
    <property type="entry name" value="TRANSCRIPTIONAL REGULATOR"/>
    <property type="match status" value="1"/>
</dbReference>
<sequence length="118" mass="13248">MRKETSTNALNKEQIESMCGMAYTISVLSGRWKLSILGFLLDGGTLRYNELKRKAAGISERMLIAQLKDLEADGLIERKAHPEVPPRVEYKLSKKGKSLETILNLMSAWGEDNKGIRP</sequence>
<dbReference type="GO" id="GO:0003677">
    <property type="term" value="F:DNA binding"/>
    <property type="evidence" value="ECO:0007669"/>
    <property type="project" value="UniProtKB-KW"/>
</dbReference>